<name>A0ABY7GB80_MYAAR</name>
<evidence type="ECO:0000256" key="3">
    <source>
        <dbReference type="SAM" id="SignalP"/>
    </source>
</evidence>
<keyword evidence="2" id="KW-0472">Membrane</keyword>
<dbReference type="Gene3D" id="2.60.40.10">
    <property type="entry name" value="Immunoglobulins"/>
    <property type="match status" value="1"/>
</dbReference>
<dbReference type="PANTHER" id="PTHR22625">
    <property type="entry name" value="PLEXIN"/>
    <property type="match status" value="1"/>
</dbReference>
<keyword evidence="3" id="KW-0732">Signal</keyword>
<evidence type="ECO:0000256" key="2">
    <source>
        <dbReference type="SAM" id="Phobius"/>
    </source>
</evidence>
<dbReference type="EMBL" id="CP111028">
    <property type="protein sequence ID" value="WAR31672.1"/>
    <property type="molecule type" value="Genomic_DNA"/>
</dbReference>
<proteinExistence type="predicted"/>
<dbReference type="Proteomes" id="UP001164746">
    <property type="component" value="Chromosome 17"/>
</dbReference>
<feature type="transmembrane region" description="Helical" evidence="2">
    <location>
        <begin position="979"/>
        <end position="1000"/>
    </location>
</feature>
<feature type="region of interest" description="Disordered" evidence="1">
    <location>
        <begin position="1017"/>
        <end position="1039"/>
    </location>
</feature>
<keyword evidence="5" id="KW-1185">Reference proteome</keyword>
<feature type="transmembrane region" description="Helical" evidence="2">
    <location>
        <begin position="821"/>
        <end position="848"/>
    </location>
</feature>
<protein>
    <submittedName>
        <fullName evidence="4">PLXB2-like protein</fullName>
    </submittedName>
</protein>
<dbReference type="InterPro" id="IPR031148">
    <property type="entry name" value="Plexin"/>
</dbReference>
<gene>
    <name evidence="4" type="ORF">MAR_034214</name>
</gene>
<evidence type="ECO:0000313" key="5">
    <source>
        <dbReference type="Proteomes" id="UP001164746"/>
    </source>
</evidence>
<reference evidence="4" key="1">
    <citation type="submission" date="2022-11" db="EMBL/GenBank/DDBJ databases">
        <title>Centuries of genome instability and evolution in soft-shell clam transmissible cancer (bioRxiv).</title>
        <authorList>
            <person name="Hart S.F.M."/>
            <person name="Yonemitsu M.A."/>
            <person name="Giersch R.M."/>
            <person name="Beal B.F."/>
            <person name="Arriagada G."/>
            <person name="Davis B.W."/>
            <person name="Ostrander E.A."/>
            <person name="Goff S.P."/>
            <person name="Metzger M.J."/>
        </authorList>
    </citation>
    <scope>NUCLEOTIDE SEQUENCE</scope>
    <source>
        <strain evidence="4">MELC-2E11</strain>
        <tissue evidence="4">Siphon/mantle</tissue>
    </source>
</reference>
<organism evidence="4 5">
    <name type="scientific">Mya arenaria</name>
    <name type="common">Soft-shell clam</name>
    <dbReference type="NCBI Taxonomy" id="6604"/>
    <lineage>
        <taxon>Eukaryota</taxon>
        <taxon>Metazoa</taxon>
        <taxon>Spiralia</taxon>
        <taxon>Lophotrochozoa</taxon>
        <taxon>Mollusca</taxon>
        <taxon>Bivalvia</taxon>
        <taxon>Autobranchia</taxon>
        <taxon>Heteroconchia</taxon>
        <taxon>Euheterodonta</taxon>
        <taxon>Imparidentia</taxon>
        <taxon>Neoheterodontei</taxon>
        <taxon>Myida</taxon>
        <taxon>Myoidea</taxon>
        <taxon>Myidae</taxon>
        <taxon>Mya</taxon>
    </lineage>
</organism>
<feature type="signal peptide" evidence="3">
    <location>
        <begin position="1"/>
        <end position="28"/>
    </location>
</feature>
<keyword evidence="2" id="KW-0812">Transmembrane</keyword>
<dbReference type="Gene3D" id="2.130.10.10">
    <property type="entry name" value="YVTN repeat-like/Quinoprotein amine dehydrogenase"/>
    <property type="match status" value="1"/>
</dbReference>
<evidence type="ECO:0000256" key="1">
    <source>
        <dbReference type="SAM" id="MobiDB-lite"/>
    </source>
</evidence>
<dbReference type="InterPro" id="IPR015943">
    <property type="entry name" value="WD40/YVTN_repeat-like_dom_sf"/>
</dbReference>
<dbReference type="InterPro" id="IPR014756">
    <property type="entry name" value="Ig_E-set"/>
</dbReference>
<dbReference type="PANTHER" id="PTHR22625:SF70">
    <property type="entry name" value="PLEXIN A, ISOFORM A"/>
    <property type="match status" value="1"/>
</dbReference>
<feature type="chain" id="PRO_5045976072" evidence="3">
    <location>
        <begin position="29"/>
        <end position="1039"/>
    </location>
</feature>
<accession>A0ABY7GB80</accession>
<evidence type="ECO:0000313" key="4">
    <source>
        <dbReference type="EMBL" id="WAR31672.1"/>
    </source>
</evidence>
<keyword evidence="2" id="KW-1133">Transmembrane helix</keyword>
<dbReference type="InterPro" id="IPR013783">
    <property type="entry name" value="Ig-like_fold"/>
</dbReference>
<sequence length="1039" mass="114878">MKMEVQKSVIKRLLFFVLLKLVVIKTQGDRFVSKGNITGTRISSSGEVFVTHGNTVVSLSANLSVIANITIGQTEKCKDFGGFCLHTIMNKVSVVDILTSTPEKTTLLLALKLENETIFTVSSFNNSLNSNVLNVNFGEFSDVASDSFVFQTGKESWKMILAKSVDLDTSHGMSSIFAVYEIEKNVSYNVRILDLYKLHSSFKFDILYAFKHGTNAYFIVKYYSKVYTLDSDKYSFIRLSLSGNLTEVPFRVANTNMSFVNANLHDKSNTGKTLLLLYKDASNQSMLYHVALGNLDEEMEEAFRGCEKEGRGASLYWLNRPTNCAPDITCPCYLLKNYSEISSAKILTLAPASYPIFIDSDVLAMVVSEERQNTVIFFLLQSGVVLKVKYGLFPDILAGIKVKAIETATRLNVTNAALWTTAEGLYARFGRKLILLNTSTCTMHRDDASCRRDTSACVWCRQPMSCVQEGDCSEADDKEVYMGEPPLIVYVRPTASSLVPGSMFRIHGVNLDMAESIAIDIAGEECIVQRETISSSDFLCVLLTGVPYPIVGTAMMTLVVDHTTKSQNLTVSPPGFLEQKDVTVIPSGGIRVTLRGSNLTSLGKTYIYFKTESGKCVSMEGAVCEANTTKSLHCFTPQLIGGDSLRNTTVRVYLSHELVPRTNMSYLGGIIESNNVNSLNLHIVDDPVIFGFYVGVKIADVYHVEWKEDAITFVLKGIGLLNVNKEDIRVKVMKIGHVDVSKAMKEELHCSISADMMRNNKRIGSIQDEQLLAVTVAIGENLMYHPGYIRLYSLYASTTSSSAPPELNSPRSTKQSPSVGLGLKLIVVIVVVVVVGVVVLGGIAIFIYRKVSDRSHRHKFRGRLDRNRPSIVSYRGERVYIENPSTQYSHSPSNNDPSLDERLLSGHFGSVFKGSMIVQDKKKKVAIPTDAEMLAGGTSRETVFHGNPAVYFRVIEQVLDHGLGSLHLVWRARYRTKPVLRLTIVLFKLDLGTCLLLYLLNHLSTLANHDAHCGTGNRNVDTTPTESSHTSSVGIATLK</sequence>
<dbReference type="SUPFAM" id="SSF81296">
    <property type="entry name" value="E set domains"/>
    <property type="match status" value="1"/>
</dbReference>